<name>A0A9D2NDT6_9FIRM</name>
<organism evidence="5 6">
    <name type="scientific">Candidatus Eisenbergiella merdavium</name>
    <dbReference type="NCBI Taxonomy" id="2838551"/>
    <lineage>
        <taxon>Bacteria</taxon>
        <taxon>Bacillati</taxon>
        <taxon>Bacillota</taxon>
        <taxon>Clostridia</taxon>
        <taxon>Lachnospirales</taxon>
        <taxon>Lachnospiraceae</taxon>
        <taxon>Eisenbergiella</taxon>
    </lineage>
</organism>
<dbReference type="Gene3D" id="3.40.630.30">
    <property type="match status" value="1"/>
</dbReference>
<comment type="caution">
    <text evidence="5">The sequence shown here is derived from an EMBL/GenBank/DDBJ whole genome shotgun (WGS) entry which is preliminary data.</text>
</comment>
<proteinExistence type="predicted"/>
<dbReference type="InterPro" id="IPR016181">
    <property type="entry name" value="Acyl_CoA_acyltransferase"/>
</dbReference>
<sequence length="323" mass="35754">MYSEIKIAKNIRDDAALRESFNSLAEKTFGLNFEGWYQNGYWKDNYIPYSAVLGGRVIANVSVNPMTFSENGKLHHYIQLGTVMTDPAFRSQGLSRLLMDAVEKDWKERTEAFYLFANDTVLDFYPRFGFRRAQEYRFFSPLPVLCRPAQDKGPSDKSLPGKSAPDSQNAVSVSMADPQNRAALERAVSSCVPQGSFDMVQNPGLILFSASQFLAENVFFLPARNAYVIAEAEGDTLLLDAILAPRPLDPRDAAEVLLSGPAGSLLCDDPGALSRLECGFAPSDTRGFEVCPLDNDDDALFVKGRLTDTLFHGQKRFPVLSHA</sequence>
<dbReference type="CDD" id="cd04301">
    <property type="entry name" value="NAT_SF"/>
    <property type="match status" value="1"/>
</dbReference>
<dbReference type="GO" id="GO:0016747">
    <property type="term" value="F:acyltransferase activity, transferring groups other than amino-acyl groups"/>
    <property type="evidence" value="ECO:0007669"/>
    <property type="project" value="InterPro"/>
</dbReference>
<dbReference type="Proteomes" id="UP000823891">
    <property type="component" value="Unassembled WGS sequence"/>
</dbReference>
<dbReference type="PROSITE" id="PS51186">
    <property type="entry name" value="GNAT"/>
    <property type="match status" value="1"/>
</dbReference>
<dbReference type="SUPFAM" id="SSF55729">
    <property type="entry name" value="Acyl-CoA N-acyltransferases (Nat)"/>
    <property type="match status" value="1"/>
</dbReference>
<evidence type="ECO:0000259" key="4">
    <source>
        <dbReference type="PROSITE" id="PS51186"/>
    </source>
</evidence>
<evidence type="ECO:0000313" key="6">
    <source>
        <dbReference type="Proteomes" id="UP000823891"/>
    </source>
</evidence>
<evidence type="ECO:0000256" key="2">
    <source>
        <dbReference type="ARBA" id="ARBA00023315"/>
    </source>
</evidence>
<dbReference type="InterPro" id="IPR050680">
    <property type="entry name" value="YpeA/RimI_acetyltransf"/>
</dbReference>
<protein>
    <submittedName>
        <fullName evidence="5">GNAT family N-acetyltransferase</fullName>
    </submittedName>
</protein>
<dbReference type="EMBL" id="DWWS01000006">
    <property type="protein sequence ID" value="HJC22180.1"/>
    <property type="molecule type" value="Genomic_DNA"/>
</dbReference>
<reference evidence="5" key="2">
    <citation type="submission" date="2021-04" db="EMBL/GenBank/DDBJ databases">
        <authorList>
            <person name="Gilroy R."/>
        </authorList>
    </citation>
    <scope>NUCLEOTIDE SEQUENCE</scope>
    <source>
        <strain evidence="5">USAMLcec2-132</strain>
    </source>
</reference>
<evidence type="ECO:0000256" key="3">
    <source>
        <dbReference type="SAM" id="MobiDB-lite"/>
    </source>
</evidence>
<reference evidence="5" key="1">
    <citation type="journal article" date="2021" name="PeerJ">
        <title>Extensive microbial diversity within the chicken gut microbiome revealed by metagenomics and culture.</title>
        <authorList>
            <person name="Gilroy R."/>
            <person name="Ravi A."/>
            <person name="Getino M."/>
            <person name="Pursley I."/>
            <person name="Horton D.L."/>
            <person name="Alikhan N.F."/>
            <person name="Baker D."/>
            <person name="Gharbi K."/>
            <person name="Hall N."/>
            <person name="Watson M."/>
            <person name="Adriaenssens E.M."/>
            <person name="Foster-Nyarko E."/>
            <person name="Jarju S."/>
            <person name="Secka A."/>
            <person name="Antonio M."/>
            <person name="Oren A."/>
            <person name="Chaudhuri R.R."/>
            <person name="La Ragione R."/>
            <person name="Hildebrand F."/>
            <person name="Pallen M.J."/>
        </authorList>
    </citation>
    <scope>NUCLEOTIDE SEQUENCE</scope>
    <source>
        <strain evidence="5">USAMLcec2-132</strain>
    </source>
</reference>
<keyword evidence="2" id="KW-0012">Acyltransferase</keyword>
<dbReference type="Pfam" id="PF13527">
    <property type="entry name" value="Acetyltransf_9"/>
    <property type="match status" value="1"/>
</dbReference>
<evidence type="ECO:0000256" key="1">
    <source>
        <dbReference type="ARBA" id="ARBA00022679"/>
    </source>
</evidence>
<feature type="region of interest" description="Disordered" evidence="3">
    <location>
        <begin position="149"/>
        <end position="175"/>
    </location>
</feature>
<gene>
    <name evidence="5" type="ORF">H9761_00565</name>
</gene>
<dbReference type="AlphaFoldDB" id="A0A9D2NDT6"/>
<evidence type="ECO:0000313" key="5">
    <source>
        <dbReference type="EMBL" id="HJC22180.1"/>
    </source>
</evidence>
<dbReference type="InterPro" id="IPR000182">
    <property type="entry name" value="GNAT_dom"/>
</dbReference>
<dbReference type="PANTHER" id="PTHR43420">
    <property type="entry name" value="ACETYLTRANSFERASE"/>
    <property type="match status" value="1"/>
</dbReference>
<feature type="domain" description="N-acetyltransferase" evidence="4">
    <location>
        <begin position="9"/>
        <end position="151"/>
    </location>
</feature>
<accession>A0A9D2NDT6</accession>
<keyword evidence="1" id="KW-0808">Transferase</keyword>
<dbReference type="PANTHER" id="PTHR43420:SF31">
    <property type="entry name" value="ACETYLTRANSFERASE"/>
    <property type="match status" value="1"/>
</dbReference>